<dbReference type="PROSITE" id="PS51519">
    <property type="entry name" value="RWP_RK"/>
    <property type="match status" value="1"/>
</dbReference>
<comment type="function">
    <text evidence="1">Putative transcription factor.</text>
</comment>
<accession>A0A087G7J5</accession>
<organism evidence="10 11">
    <name type="scientific">Arabis alpina</name>
    <name type="common">Alpine rock-cress</name>
    <dbReference type="NCBI Taxonomy" id="50452"/>
    <lineage>
        <taxon>Eukaryota</taxon>
        <taxon>Viridiplantae</taxon>
        <taxon>Streptophyta</taxon>
        <taxon>Embryophyta</taxon>
        <taxon>Tracheophyta</taxon>
        <taxon>Spermatophyta</taxon>
        <taxon>Magnoliopsida</taxon>
        <taxon>eudicotyledons</taxon>
        <taxon>Gunneridae</taxon>
        <taxon>Pentapetalae</taxon>
        <taxon>rosids</taxon>
        <taxon>malvids</taxon>
        <taxon>Brassicales</taxon>
        <taxon>Brassicaceae</taxon>
        <taxon>Arabideae</taxon>
        <taxon>Arabis</taxon>
    </lineage>
</organism>
<evidence type="ECO:0000256" key="7">
    <source>
        <dbReference type="SAM" id="Coils"/>
    </source>
</evidence>
<gene>
    <name evidence="10" type="ordered locus">AALP_Aa8g169800</name>
</gene>
<dbReference type="InterPro" id="IPR003035">
    <property type="entry name" value="RWP-RK_dom"/>
</dbReference>
<evidence type="ECO:0000256" key="6">
    <source>
        <dbReference type="ARBA" id="ARBA00023242"/>
    </source>
</evidence>
<dbReference type="OMA" id="LVCTCCN"/>
<sequence>MAGDDDARSPAPEDDDDDDQFHDPYNDFGQFTEENIQNVMADPNPNLLDFDVDFNVSQNPPDAPKDSNMEIDERILEELSLNIASGDNNSEFESFDDDLYISWDMFETTSENEPNNCNVQGEIGGNENLECGIGHLATSSLVVGENRTNVAGETTRLEVGTRIFGQTFTNYEVGGPSTRPVPVTPIMHDGILLCGCCQLLRGLVHTNGLEVMRLDIYGETGSFCHAILETEPFGDSNQSRSQSLVLKHMKLEDVRRFIENYLSEREANGFQLVHDTDVALTGFYLAVHAGANNNQPSRLNMLPPNDVVPLSMAMPNAALNIPSVPLYVGLGDEPPKPAKVRPRRNTPLSAQRLRTGKLTLDDLKKYFHLPIEKAAQTMEVCPTVLKKVCRRGGLRRWPYRKIKSLEKRIAALRKFALATEVAAIRETAEKEIAKLEEEIKEIRNDAAQYLKKP</sequence>
<dbReference type="Pfam" id="PF02042">
    <property type="entry name" value="RWP-RK"/>
    <property type="match status" value="1"/>
</dbReference>
<evidence type="ECO:0000256" key="4">
    <source>
        <dbReference type="ARBA" id="ARBA00023125"/>
    </source>
</evidence>
<evidence type="ECO:0000259" key="9">
    <source>
        <dbReference type="PROSITE" id="PS51519"/>
    </source>
</evidence>
<evidence type="ECO:0000256" key="3">
    <source>
        <dbReference type="ARBA" id="ARBA00023054"/>
    </source>
</evidence>
<dbReference type="GO" id="GO:0003677">
    <property type="term" value="F:DNA binding"/>
    <property type="evidence" value="ECO:0007669"/>
    <property type="project" value="UniProtKB-KW"/>
</dbReference>
<dbReference type="Proteomes" id="UP000029120">
    <property type="component" value="Chromosome 8"/>
</dbReference>
<evidence type="ECO:0000256" key="2">
    <source>
        <dbReference type="ARBA" id="ARBA00023015"/>
    </source>
</evidence>
<dbReference type="PANTHER" id="PTHR46373:SF5">
    <property type="entry name" value="RWP-RK DOMAIN PROTEIN"/>
    <property type="match status" value="1"/>
</dbReference>
<keyword evidence="2" id="KW-0805">Transcription regulation</keyword>
<dbReference type="OrthoDB" id="6270329at2759"/>
<dbReference type="GO" id="GO:0003700">
    <property type="term" value="F:DNA-binding transcription factor activity"/>
    <property type="evidence" value="ECO:0007669"/>
    <property type="project" value="InterPro"/>
</dbReference>
<feature type="coiled-coil region" evidence="7">
    <location>
        <begin position="418"/>
        <end position="452"/>
    </location>
</feature>
<protein>
    <recommendedName>
        <fullName evidence="9">RWP-RK domain-containing protein</fullName>
    </recommendedName>
</protein>
<keyword evidence="11" id="KW-1185">Reference proteome</keyword>
<keyword evidence="4" id="KW-0238">DNA-binding</keyword>
<feature type="domain" description="RWP-RK" evidence="9">
    <location>
        <begin position="336"/>
        <end position="427"/>
    </location>
</feature>
<keyword evidence="3 7" id="KW-0175">Coiled coil</keyword>
<dbReference type="AlphaFoldDB" id="A0A087G7J5"/>
<reference evidence="11" key="1">
    <citation type="journal article" date="2015" name="Nat. Plants">
        <title>Genome expansion of Arabis alpina linked with retrotransposition and reduced symmetric DNA methylation.</title>
        <authorList>
            <person name="Willing E.M."/>
            <person name="Rawat V."/>
            <person name="Mandakova T."/>
            <person name="Maumus F."/>
            <person name="James G.V."/>
            <person name="Nordstroem K.J."/>
            <person name="Becker C."/>
            <person name="Warthmann N."/>
            <person name="Chica C."/>
            <person name="Szarzynska B."/>
            <person name="Zytnicki M."/>
            <person name="Albani M.C."/>
            <person name="Kiefer C."/>
            <person name="Bergonzi S."/>
            <person name="Castaings L."/>
            <person name="Mateos J.L."/>
            <person name="Berns M.C."/>
            <person name="Bujdoso N."/>
            <person name="Piofczyk T."/>
            <person name="de Lorenzo L."/>
            <person name="Barrero-Sicilia C."/>
            <person name="Mateos I."/>
            <person name="Piednoel M."/>
            <person name="Hagmann J."/>
            <person name="Chen-Min-Tao R."/>
            <person name="Iglesias-Fernandez R."/>
            <person name="Schuster S.C."/>
            <person name="Alonso-Blanco C."/>
            <person name="Roudier F."/>
            <person name="Carbonero P."/>
            <person name="Paz-Ares J."/>
            <person name="Davis S.J."/>
            <person name="Pecinka A."/>
            <person name="Quesneville H."/>
            <person name="Colot V."/>
            <person name="Lysak M.A."/>
            <person name="Weigel D."/>
            <person name="Coupland G."/>
            <person name="Schneeberger K."/>
        </authorList>
    </citation>
    <scope>NUCLEOTIDE SEQUENCE [LARGE SCALE GENOMIC DNA]</scope>
    <source>
        <strain evidence="11">cv. Pajares</strain>
    </source>
</reference>
<dbReference type="InterPro" id="IPR044607">
    <property type="entry name" value="RKD-like"/>
</dbReference>
<keyword evidence="5" id="KW-0804">Transcription</keyword>
<dbReference type="Gramene" id="KFK25847">
    <property type="protein sequence ID" value="KFK25847"/>
    <property type="gene ID" value="AALP_AA8G169800"/>
</dbReference>
<evidence type="ECO:0000256" key="1">
    <source>
        <dbReference type="ARBA" id="ARBA00004049"/>
    </source>
</evidence>
<evidence type="ECO:0000313" key="10">
    <source>
        <dbReference type="EMBL" id="KFK25847.1"/>
    </source>
</evidence>
<proteinExistence type="predicted"/>
<evidence type="ECO:0000313" key="11">
    <source>
        <dbReference type="Proteomes" id="UP000029120"/>
    </source>
</evidence>
<dbReference type="EMBL" id="CM002876">
    <property type="protein sequence ID" value="KFK25847.1"/>
    <property type="molecule type" value="Genomic_DNA"/>
</dbReference>
<dbReference type="PANTHER" id="PTHR46373">
    <property type="entry name" value="PROTEIN RKD4"/>
    <property type="match status" value="1"/>
</dbReference>
<name>A0A087G7J5_ARAAL</name>
<feature type="region of interest" description="Disordered" evidence="8">
    <location>
        <begin position="1"/>
        <end position="31"/>
    </location>
</feature>
<evidence type="ECO:0000256" key="5">
    <source>
        <dbReference type="ARBA" id="ARBA00023163"/>
    </source>
</evidence>
<dbReference type="eggNOG" id="ENOG502S030">
    <property type="taxonomic scope" value="Eukaryota"/>
</dbReference>
<keyword evidence="6" id="KW-0539">Nucleus</keyword>
<evidence type="ECO:0000256" key="8">
    <source>
        <dbReference type="SAM" id="MobiDB-lite"/>
    </source>
</evidence>